<keyword evidence="3" id="KW-1185">Reference proteome</keyword>
<comment type="caution">
    <text evidence="2">The sequence shown here is derived from an EMBL/GenBank/DDBJ whole genome shotgun (WGS) entry which is preliminary data.</text>
</comment>
<reference evidence="2 3" key="1">
    <citation type="submission" date="2017-10" db="EMBL/GenBank/DDBJ databases">
        <title>Bacillus sp. nov., a halophilic bacterium isolated from a Keqin Lake.</title>
        <authorList>
            <person name="Wang H."/>
        </authorList>
    </citation>
    <scope>NUCLEOTIDE SEQUENCE [LARGE SCALE GENOMIC DNA]</scope>
    <source>
        <strain evidence="2 3">KQ-12</strain>
    </source>
</reference>
<dbReference type="Proteomes" id="UP000248214">
    <property type="component" value="Unassembled WGS sequence"/>
</dbReference>
<dbReference type="OrthoDB" id="8478178at2"/>
<evidence type="ECO:0008006" key="4">
    <source>
        <dbReference type="Google" id="ProtNLM"/>
    </source>
</evidence>
<evidence type="ECO:0000313" key="2">
    <source>
        <dbReference type="EMBL" id="PYZ94878.1"/>
    </source>
</evidence>
<accession>A0A323TJ73</accession>
<evidence type="ECO:0000256" key="1">
    <source>
        <dbReference type="SAM" id="MobiDB-lite"/>
    </source>
</evidence>
<gene>
    <name evidence="2" type="ORF">CR194_04960</name>
</gene>
<dbReference type="EMBL" id="PDOD01000001">
    <property type="protein sequence ID" value="PYZ94878.1"/>
    <property type="molecule type" value="Genomic_DNA"/>
</dbReference>
<evidence type="ECO:0000313" key="3">
    <source>
        <dbReference type="Proteomes" id="UP000248214"/>
    </source>
</evidence>
<dbReference type="RefSeq" id="WP_110608511.1">
    <property type="nucleotide sequence ID" value="NZ_PDOD01000001.1"/>
</dbReference>
<protein>
    <recommendedName>
        <fullName evidence="4">DUF1643 domain-containing protein</fullName>
    </recommendedName>
</protein>
<feature type="region of interest" description="Disordered" evidence="1">
    <location>
        <begin position="58"/>
        <end position="79"/>
    </location>
</feature>
<dbReference type="AlphaFoldDB" id="A0A323TJ73"/>
<sequence length="327" mass="38244">MPNGKNEGIFNPYEVIGKFYQYEDNGHVFVCRSEARIKRRNTKAPLEAIFVLTNPGSCETRGKSSSFPDLDSAPFQSAKSDPTQKQIAQVMYKTGLNHIAILNISDLKSGKMDVFKQRLKEAEEFPAFHHSIFSPPRRDELNKLLKENQGPVILGWGTDNVIKKHANQAIDYLVELYIQPIGYKHVNHPYYYHPLRPIHDLQSEWREEIIAQINNYPNDGTRIVKPEPEPEPELVIKGEMEFTDYLLIRHKIIKGQRQIKEKSAGQYNNRLKNLQKKNIYNGELQIDQEMKDQINRYYKDSKNMYPKAIKYHIEYLNYLSNEKEQIM</sequence>
<name>A0A323TJ73_9BACI</name>
<proteinExistence type="predicted"/>
<organism evidence="2 3">
    <name type="scientific">Salipaludibacillus keqinensis</name>
    <dbReference type="NCBI Taxonomy" id="2045207"/>
    <lineage>
        <taxon>Bacteria</taxon>
        <taxon>Bacillati</taxon>
        <taxon>Bacillota</taxon>
        <taxon>Bacilli</taxon>
        <taxon>Bacillales</taxon>
        <taxon>Bacillaceae</taxon>
    </lineage>
</organism>